<name>A0A2P2Q9C2_RHIMU</name>
<accession>A0A2P2Q9C2</accession>
<sequence length="53" mass="6029">MPSLVSTGLLEYGELLPLTRLVGGRTEPRWRIWISPSELALRDGNLFTLVTFR</sequence>
<evidence type="ECO:0000313" key="1">
    <source>
        <dbReference type="EMBL" id="MBX63580.1"/>
    </source>
</evidence>
<dbReference type="AlphaFoldDB" id="A0A2P2Q9C2"/>
<organism evidence="1">
    <name type="scientific">Rhizophora mucronata</name>
    <name type="common">Asiatic mangrove</name>
    <dbReference type="NCBI Taxonomy" id="61149"/>
    <lineage>
        <taxon>Eukaryota</taxon>
        <taxon>Viridiplantae</taxon>
        <taxon>Streptophyta</taxon>
        <taxon>Embryophyta</taxon>
        <taxon>Tracheophyta</taxon>
        <taxon>Spermatophyta</taxon>
        <taxon>Magnoliopsida</taxon>
        <taxon>eudicotyledons</taxon>
        <taxon>Gunneridae</taxon>
        <taxon>Pentapetalae</taxon>
        <taxon>rosids</taxon>
        <taxon>fabids</taxon>
        <taxon>Malpighiales</taxon>
        <taxon>Rhizophoraceae</taxon>
        <taxon>Rhizophora</taxon>
    </lineage>
</organism>
<proteinExistence type="predicted"/>
<dbReference type="EMBL" id="GGEC01083096">
    <property type="protein sequence ID" value="MBX63580.1"/>
    <property type="molecule type" value="Transcribed_RNA"/>
</dbReference>
<reference evidence="1" key="1">
    <citation type="submission" date="2018-02" db="EMBL/GenBank/DDBJ databases">
        <title>Rhizophora mucronata_Transcriptome.</title>
        <authorList>
            <person name="Meera S.P."/>
            <person name="Sreeshan A."/>
            <person name="Augustine A."/>
        </authorList>
    </citation>
    <scope>NUCLEOTIDE SEQUENCE</scope>
    <source>
        <tissue evidence="1">Leaf</tissue>
    </source>
</reference>
<protein>
    <submittedName>
        <fullName evidence="1">Uncharacterized protein MANES_11G156200</fullName>
    </submittedName>
</protein>